<dbReference type="Proteomes" id="UP001283361">
    <property type="component" value="Unassembled WGS sequence"/>
</dbReference>
<name>A0AAE1A7R5_9GAST</name>
<dbReference type="AlphaFoldDB" id="A0AAE1A7R5"/>
<evidence type="ECO:0000313" key="2">
    <source>
        <dbReference type="Proteomes" id="UP001283361"/>
    </source>
</evidence>
<gene>
    <name evidence="1" type="ORF">RRG08_028067</name>
</gene>
<evidence type="ECO:0000313" key="1">
    <source>
        <dbReference type="EMBL" id="KAK3782572.1"/>
    </source>
</evidence>
<protein>
    <submittedName>
        <fullName evidence="1">Uncharacterized protein</fullName>
    </submittedName>
</protein>
<keyword evidence="2" id="KW-1185">Reference proteome</keyword>
<reference evidence="1" key="1">
    <citation type="journal article" date="2023" name="G3 (Bethesda)">
        <title>A reference genome for the long-term kleptoplast-retaining sea slug Elysia crispata morphotype clarki.</title>
        <authorList>
            <person name="Eastman K.E."/>
            <person name="Pendleton A.L."/>
            <person name="Shaikh M.A."/>
            <person name="Suttiyut T."/>
            <person name="Ogas R."/>
            <person name="Tomko P."/>
            <person name="Gavelis G."/>
            <person name="Widhalm J.R."/>
            <person name="Wisecaver J.H."/>
        </authorList>
    </citation>
    <scope>NUCLEOTIDE SEQUENCE</scope>
    <source>
        <strain evidence="1">ECLA1</strain>
    </source>
</reference>
<dbReference type="EMBL" id="JAWDGP010002497">
    <property type="protein sequence ID" value="KAK3782572.1"/>
    <property type="molecule type" value="Genomic_DNA"/>
</dbReference>
<comment type="caution">
    <text evidence="1">The sequence shown here is derived from an EMBL/GenBank/DDBJ whole genome shotgun (WGS) entry which is preliminary data.</text>
</comment>
<sequence length="91" mass="10364">MTAKEIWKSNAIPTHDASCRIFTPVLPKTQQSSNYPRKAAPLIDQNTGQIKENPNNYSIQSHELNRHSMVNTARPLSSSPKEEFDITWLEI</sequence>
<accession>A0AAE1A7R5</accession>
<proteinExistence type="predicted"/>
<organism evidence="1 2">
    <name type="scientific">Elysia crispata</name>
    <name type="common">lettuce slug</name>
    <dbReference type="NCBI Taxonomy" id="231223"/>
    <lineage>
        <taxon>Eukaryota</taxon>
        <taxon>Metazoa</taxon>
        <taxon>Spiralia</taxon>
        <taxon>Lophotrochozoa</taxon>
        <taxon>Mollusca</taxon>
        <taxon>Gastropoda</taxon>
        <taxon>Heterobranchia</taxon>
        <taxon>Euthyneura</taxon>
        <taxon>Panpulmonata</taxon>
        <taxon>Sacoglossa</taxon>
        <taxon>Placobranchoidea</taxon>
        <taxon>Plakobranchidae</taxon>
        <taxon>Elysia</taxon>
    </lineage>
</organism>